<evidence type="ECO:0000313" key="2">
    <source>
        <dbReference type="EMBL" id="PZQ18261.1"/>
    </source>
</evidence>
<feature type="compositionally biased region" description="Low complexity" evidence="1">
    <location>
        <begin position="26"/>
        <end position="40"/>
    </location>
</feature>
<proteinExistence type="predicted"/>
<sequence>MIAIAASTAALVGAYLWQHGSPEPPAGAAGDAAVAAAVPAAPAPTDPPRRTAPAAAIADRPVSEPAANPTSPPAVAPSGSSPAPSDLADLVMRSNRGDADASFDLAGKIDRCRNIDRLLADAERVMQLKQGTHVTVSPGESGGETPMLDEMARRMLDRVDAVRAECDTLGASDAALTAAQVLQRAIDQGSLQAKLCYLVDPQQYAPPPLGEAWHDWYARYREQAQTLVDDLVEAGVADGVLAAGLAYSGMRDLNGGPSYLPYALGEDLPKAATYLLWQQRFAPGARAQAFGRIFADLQARLGPAYAAAEAEAAASPPLDWLVFDANPAENCTVKLYVRAMEMQALSTF</sequence>
<feature type="compositionally biased region" description="Low complexity" evidence="1">
    <location>
        <begin position="76"/>
        <end position="85"/>
    </location>
</feature>
<protein>
    <submittedName>
        <fullName evidence="2">Uncharacterized protein</fullName>
    </submittedName>
</protein>
<dbReference type="AlphaFoldDB" id="A0A2W5KMJ2"/>
<dbReference type="EMBL" id="QFPO01000003">
    <property type="protein sequence ID" value="PZQ18261.1"/>
    <property type="molecule type" value="Genomic_DNA"/>
</dbReference>
<evidence type="ECO:0000256" key="1">
    <source>
        <dbReference type="SAM" id="MobiDB-lite"/>
    </source>
</evidence>
<evidence type="ECO:0000313" key="3">
    <source>
        <dbReference type="Proteomes" id="UP000249046"/>
    </source>
</evidence>
<dbReference type="Proteomes" id="UP000249046">
    <property type="component" value="Unassembled WGS sequence"/>
</dbReference>
<reference evidence="2 3" key="1">
    <citation type="submission" date="2017-08" db="EMBL/GenBank/DDBJ databases">
        <title>Infants hospitalized years apart are colonized by the same room-sourced microbial strains.</title>
        <authorList>
            <person name="Brooks B."/>
            <person name="Olm M.R."/>
            <person name="Firek B.A."/>
            <person name="Baker R."/>
            <person name="Thomas B.C."/>
            <person name="Morowitz M.J."/>
            <person name="Banfield J.F."/>
        </authorList>
    </citation>
    <scope>NUCLEOTIDE SEQUENCE [LARGE SCALE GENOMIC DNA]</scope>
    <source>
        <strain evidence="2">S2_005_003_R2_42</strain>
    </source>
</reference>
<gene>
    <name evidence="2" type="ORF">DI564_02810</name>
</gene>
<feature type="region of interest" description="Disordered" evidence="1">
    <location>
        <begin position="19"/>
        <end position="88"/>
    </location>
</feature>
<name>A0A2W5KMJ2_9GAMM</name>
<comment type="caution">
    <text evidence="2">The sequence shown here is derived from an EMBL/GenBank/DDBJ whole genome shotgun (WGS) entry which is preliminary data.</text>
</comment>
<accession>A0A2W5KMJ2</accession>
<organism evidence="2 3">
    <name type="scientific">Rhodanobacter denitrificans</name>
    <dbReference type="NCBI Taxonomy" id="666685"/>
    <lineage>
        <taxon>Bacteria</taxon>
        <taxon>Pseudomonadati</taxon>
        <taxon>Pseudomonadota</taxon>
        <taxon>Gammaproteobacteria</taxon>
        <taxon>Lysobacterales</taxon>
        <taxon>Rhodanobacteraceae</taxon>
        <taxon>Rhodanobacter</taxon>
    </lineage>
</organism>